<proteinExistence type="predicted"/>
<dbReference type="SUPFAM" id="SSF52540">
    <property type="entry name" value="P-loop containing nucleoside triphosphate hydrolases"/>
    <property type="match status" value="1"/>
</dbReference>
<dbReference type="Proteomes" id="UP000035579">
    <property type="component" value="Chromosome"/>
</dbReference>
<dbReference type="PANTHER" id="PTHR13696">
    <property type="entry name" value="P-LOOP CONTAINING NUCLEOSIDE TRIPHOSPHATE HYDROLASE"/>
    <property type="match status" value="1"/>
</dbReference>
<dbReference type="Proteomes" id="UP000256345">
    <property type="component" value="Unassembled WGS sequence"/>
</dbReference>
<dbReference type="EMBL" id="CP011509">
    <property type="protein sequence ID" value="AKJ07240.1"/>
    <property type="molecule type" value="Genomic_DNA"/>
</dbReference>
<dbReference type="PANTHER" id="PTHR13696:SF52">
    <property type="entry name" value="PARA FAMILY PROTEIN CT_582"/>
    <property type="match status" value="1"/>
</dbReference>
<dbReference type="NCBIfam" id="NF047398">
    <property type="entry name" value="AAA_KGGVGR"/>
    <property type="match status" value="1"/>
</dbReference>
<evidence type="ECO:0000313" key="4">
    <source>
        <dbReference type="Proteomes" id="UP000256345"/>
    </source>
</evidence>
<reference evidence="1 3" key="1">
    <citation type="submission" date="2015-05" db="EMBL/GenBank/DDBJ databases">
        <title>Genome assembly of Archangium gephyra DSM 2261.</title>
        <authorList>
            <person name="Sharma G."/>
            <person name="Subramanian S."/>
        </authorList>
    </citation>
    <scope>NUCLEOTIDE SEQUENCE [LARGE SCALE GENOMIC DNA]</scope>
    <source>
        <strain evidence="1 3">DSM 2261</strain>
    </source>
</reference>
<accession>A0AAC8QGV3</accession>
<evidence type="ECO:0000313" key="2">
    <source>
        <dbReference type="EMBL" id="REG26648.1"/>
    </source>
</evidence>
<gene>
    <name evidence="1" type="ORF">AA314_08866</name>
    <name evidence="2" type="ORF">ATI61_111198</name>
</gene>
<protein>
    <submittedName>
        <fullName evidence="2">MinD-like ATPase involved in chromosome partitioning or flagellar assembly</fullName>
    </submittedName>
</protein>
<dbReference type="KEGG" id="age:AA314_08866"/>
<dbReference type="EMBL" id="QUMU01000011">
    <property type="protein sequence ID" value="REG26648.1"/>
    <property type="molecule type" value="Genomic_DNA"/>
</dbReference>
<dbReference type="InterPro" id="IPR027417">
    <property type="entry name" value="P-loop_NTPase"/>
</dbReference>
<dbReference type="AlphaFoldDB" id="A0AAC8QGV3"/>
<reference evidence="2 4" key="2">
    <citation type="submission" date="2018-08" db="EMBL/GenBank/DDBJ databases">
        <title>Genomic Encyclopedia of Archaeal and Bacterial Type Strains, Phase II (KMG-II): from individual species to whole genera.</title>
        <authorList>
            <person name="Goeker M."/>
        </authorList>
    </citation>
    <scope>NUCLEOTIDE SEQUENCE [LARGE SCALE GENOMIC DNA]</scope>
    <source>
        <strain evidence="2 4">DSM 2261</strain>
    </source>
</reference>
<organism evidence="1 3">
    <name type="scientific">Archangium gephyra</name>
    <dbReference type="NCBI Taxonomy" id="48"/>
    <lineage>
        <taxon>Bacteria</taxon>
        <taxon>Pseudomonadati</taxon>
        <taxon>Myxococcota</taxon>
        <taxon>Myxococcia</taxon>
        <taxon>Myxococcales</taxon>
        <taxon>Cystobacterineae</taxon>
        <taxon>Archangiaceae</taxon>
        <taxon>Archangium</taxon>
    </lineage>
</organism>
<dbReference type="Gene3D" id="3.40.50.300">
    <property type="entry name" value="P-loop containing nucleotide triphosphate hydrolases"/>
    <property type="match status" value="1"/>
</dbReference>
<dbReference type="RefSeq" id="WP_075336064.1">
    <property type="nucleotide sequence ID" value="NZ_CP011509.1"/>
</dbReference>
<sequence length="784" mass="88458">MSALWVAFYSVRGGVGRSTNLTLSALELARRGHRVAVVDFDLESPGLDVLLARDKGQPSERVQHGVVDFLDARARGEPLGIEEIVIPLDLPGEYTGRLFLVPAGRCDDAYLSALDRLDLKQMYERSGLLNPVRQLRVELEETLDPDVVLIDSRTGYSDAALVTLFDLADAAVIVMVPDLQNVERLAPVLQRLVRSTRKPQVLLVANKCQLTPPGWRAVANIESRLRELVPVAEEEVDEVESPFLYKLPFLSEFTWVQRLLPPPVPSDALRQLASRLNTLVQERTRPPVPEQIPPLSHDSLGQRQEMLERLQFGSPSAEDDDKLLGTFVPTRNIQEALKPERWLVRGARGSGRTAVFRMLTERPLEARRYCPELVEWDIIPAHGRSDSVYQSGVSLHYALSVIASEKIIQETGATWECVWLMFSVVQAGRTLPTLVKTAIQREAARLLDSYENVRKSLHQLLAMGERVWMEEFRSLVPNDGSPGLMFVYDEVDNSHEWQYGTSTELSQRILNGLLNIWTTDDALALRNRMVPKILLREDIFNSTSEMFSRAWRLRDVQLRWEPGEIATCIVNRAGVDAKISSYMEMQGGKLRHFTPGHDRDLAVLFDERIGTGARRARTWQMANRRLVDADGRLFPSDFVRLAVSAQRLERKSPSPVRSFEPALISGTSVSKAFHEVSMNRVNRLARIIRRNEGDAPFLGSFRGLQSPFHEEELISRFVAAQGPKHSRNEKKEVAERVLLLLKRLGVIGEWADGRLFVAELYLQGLGVHRAGLKLPQDEPPESEV</sequence>
<evidence type="ECO:0000313" key="1">
    <source>
        <dbReference type="EMBL" id="AKJ07240.1"/>
    </source>
</evidence>
<name>A0AAC8QGV3_9BACT</name>
<keyword evidence="4" id="KW-1185">Reference proteome</keyword>
<evidence type="ECO:0000313" key="3">
    <source>
        <dbReference type="Proteomes" id="UP000035579"/>
    </source>
</evidence>
<dbReference type="InterPro" id="IPR050678">
    <property type="entry name" value="DNA_Partitioning_ATPase"/>
</dbReference>